<dbReference type="InterPro" id="IPR051599">
    <property type="entry name" value="Cell_Envelope_Assoc"/>
</dbReference>
<feature type="transmembrane region" description="Helical" evidence="1">
    <location>
        <begin position="39"/>
        <end position="59"/>
    </location>
</feature>
<evidence type="ECO:0000256" key="1">
    <source>
        <dbReference type="SAM" id="Phobius"/>
    </source>
</evidence>
<comment type="caution">
    <text evidence="3">The sequence shown here is derived from an EMBL/GenBank/DDBJ whole genome shotgun (WGS) entry which is preliminary data.</text>
</comment>
<organism evidence="3 4">
    <name type="scientific">Pontibacter oryzae</name>
    <dbReference type="NCBI Taxonomy" id="2304593"/>
    <lineage>
        <taxon>Bacteria</taxon>
        <taxon>Pseudomonadati</taxon>
        <taxon>Bacteroidota</taxon>
        <taxon>Cytophagia</taxon>
        <taxon>Cytophagales</taxon>
        <taxon>Hymenobacteraceae</taxon>
        <taxon>Pontibacter</taxon>
    </lineage>
</organism>
<dbReference type="RefSeq" id="WP_119433290.1">
    <property type="nucleotide sequence ID" value="NZ_QWGE01000005.1"/>
</dbReference>
<accession>A0A399RRE0</accession>
<keyword evidence="1" id="KW-0812">Transmembrane</keyword>
<evidence type="ECO:0000313" key="4">
    <source>
        <dbReference type="Proteomes" id="UP000266005"/>
    </source>
</evidence>
<feature type="domain" description="DUF218" evidence="2">
    <location>
        <begin position="76"/>
        <end position="244"/>
    </location>
</feature>
<dbReference type="Proteomes" id="UP000266005">
    <property type="component" value="Unassembled WGS sequence"/>
</dbReference>
<reference evidence="4" key="1">
    <citation type="submission" date="2018-08" db="EMBL/GenBank/DDBJ databases">
        <title>Mucilaginibacter sp. MYSH2.</title>
        <authorList>
            <person name="Seo T."/>
        </authorList>
    </citation>
    <scope>NUCLEOTIDE SEQUENCE [LARGE SCALE GENOMIC DNA]</scope>
    <source>
        <strain evidence="4">KIRAN</strain>
    </source>
</reference>
<dbReference type="InterPro" id="IPR003848">
    <property type="entry name" value="DUF218"/>
</dbReference>
<feature type="transmembrane region" description="Helical" evidence="1">
    <location>
        <begin position="12"/>
        <end position="32"/>
    </location>
</feature>
<dbReference type="Pfam" id="PF02698">
    <property type="entry name" value="DUF218"/>
    <property type="match status" value="1"/>
</dbReference>
<gene>
    <name evidence="3" type="ORF">D1627_16080</name>
</gene>
<protein>
    <submittedName>
        <fullName evidence="3">YdcF family protein</fullName>
    </submittedName>
</protein>
<keyword evidence="4" id="KW-1185">Reference proteome</keyword>
<dbReference type="AlphaFoldDB" id="A0A399RRE0"/>
<keyword evidence="1" id="KW-1133">Transmembrane helix</keyword>
<dbReference type="InterPro" id="IPR014729">
    <property type="entry name" value="Rossmann-like_a/b/a_fold"/>
</dbReference>
<dbReference type="PANTHER" id="PTHR30336">
    <property type="entry name" value="INNER MEMBRANE PROTEIN, PROBABLE PERMEASE"/>
    <property type="match status" value="1"/>
</dbReference>
<keyword evidence="1" id="KW-0472">Membrane</keyword>
<dbReference type="GO" id="GO:0043164">
    <property type="term" value="P:Gram-negative-bacterium-type cell wall biogenesis"/>
    <property type="evidence" value="ECO:0007669"/>
    <property type="project" value="TreeGrafter"/>
</dbReference>
<name>A0A399RRE0_9BACT</name>
<dbReference type="EMBL" id="QWGE01000005">
    <property type="protein sequence ID" value="RIJ34430.1"/>
    <property type="molecule type" value="Genomic_DNA"/>
</dbReference>
<sequence>MFFILSKTLDFLLMPLVWVLILLFLAVFLRSLRWQRRSLLTALAMLLFFSNPFISNLAWRAWEAKPVPVKEVKQYDVAVLLTGVTVYHPDATDRVHTKKGADRVLHTLQLYRLGKVSKILITGGKGFMLDDMVPEALQLKRILLLAGVPDSDILTESRAVNTRENATFTAALLEQHPEWQRILLVTSAFHMRRAKGCFEQVGVTFETYPTDFYASEPVYTLDETIMPSTVAFENWHHLIHEIAGFVVYKLLGYC</sequence>
<dbReference type="OrthoDB" id="9782395at2"/>
<dbReference type="PANTHER" id="PTHR30336:SF4">
    <property type="entry name" value="ENVELOPE BIOGENESIS FACTOR ELYC"/>
    <property type="match status" value="1"/>
</dbReference>
<proteinExistence type="predicted"/>
<dbReference type="GO" id="GO:0000270">
    <property type="term" value="P:peptidoglycan metabolic process"/>
    <property type="evidence" value="ECO:0007669"/>
    <property type="project" value="TreeGrafter"/>
</dbReference>
<evidence type="ECO:0000259" key="2">
    <source>
        <dbReference type="Pfam" id="PF02698"/>
    </source>
</evidence>
<dbReference type="CDD" id="cd06259">
    <property type="entry name" value="YdcF-like"/>
    <property type="match status" value="1"/>
</dbReference>
<dbReference type="GO" id="GO:0005886">
    <property type="term" value="C:plasma membrane"/>
    <property type="evidence" value="ECO:0007669"/>
    <property type="project" value="TreeGrafter"/>
</dbReference>
<evidence type="ECO:0000313" key="3">
    <source>
        <dbReference type="EMBL" id="RIJ34430.1"/>
    </source>
</evidence>
<dbReference type="Gene3D" id="3.40.50.620">
    <property type="entry name" value="HUPs"/>
    <property type="match status" value="1"/>
</dbReference>